<dbReference type="InterPro" id="IPR029063">
    <property type="entry name" value="SAM-dependent_MTases_sf"/>
</dbReference>
<dbReference type="RefSeq" id="WP_238897040.1">
    <property type="nucleotide sequence ID" value="NZ_JAKOGG010000010.1"/>
</dbReference>
<comment type="caution">
    <text evidence="2">The sequence shown here is derived from an EMBL/GenBank/DDBJ whole genome shotgun (WGS) entry which is preliminary data.</text>
</comment>
<dbReference type="CDD" id="cd02440">
    <property type="entry name" value="AdoMet_MTases"/>
    <property type="match status" value="1"/>
</dbReference>
<keyword evidence="2" id="KW-0489">Methyltransferase</keyword>
<evidence type="ECO:0000313" key="2">
    <source>
        <dbReference type="EMBL" id="MCS4557565.1"/>
    </source>
</evidence>
<evidence type="ECO:0000313" key="3">
    <source>
        <dbReference type="Proteomes" id="UP001201549"/>
    </source>
</evidence>
<keyword evidence="3" id="KW-1185">Reference proteome</keyword>
<keyword evidence="2" id="KW-0808">Transferase</keyword>
<dbReference type="Proteomes" id="UP001201549">
    <property type="component" value="Unassembled WGS sequence"/>
</dbReference>
<name>A0ABT2FPJ1_9GAMM</name>
<dbReference type="InterPro" id="IPR013216">
    <property type="entry name" value="Methyltransf_11"/>
</dbReference>
<dbReference type="GO" id="GO:0032259">
    <property type="term" value="P:methylation"/>
    <property type="evidence" value="ECO:0007669"/>
    <property type="project" value="UniProtKB-KW"/>
</dbReference>
<dbReference type="EMBL" id="JAKOGG010000010">
    <property type="protein sequence ID" value="MCS4557565.1"/>
    <property type="molecule type" value="Genomic_DNA"/>
</dbReference>
<feature type="domain" description="Methyltransferase type 11" evidence="1">
    <location>
        <begin position="50"/>
        <end position="148"/>
    </location>
</feature>
<evidence type="ECO:0000259" key="1">
    <source>
        <dbReference type="Pfam" id="PF08241"/>
    </source>
</evidence>
<protein>
    <submittedName>
        <fullName evidence="2">Class I SAM-dependent methyltransferase</fullName>
    </submittedName>
</protein>
<proteinExistence type="predicted"/>
<organism evidence="2 3">
    <name type="scientific">Shewanella electrica</name>
    <dbReference type="NCBI Taxonomy" id="515560"/>
    <lineage>
        <taxon>Bacteria</taxon>
        <taxon>Pseudomonadati</taxon>
        <taxon>Pseudomonadota</taxon>
        <taxon>Gammaproteobacteria</taxon>
        <taxon>Alteromonadales</taxon>
        <taxon>Shewanellaceae</taxon>
        <taxon>Shewanella</taxon>
    </lineage>
</organism>
<sequence length="220" mass="24659">MSTAKNLAQQLRCPNGEQAIAVGSGMNQANGLLNQRCIERLQLSDTDAVLEIGPGNGAFAAQICAAANNIHYTGVDWSAEMVTAAEQLNHDLIRNGYAQFLRADAAELPYAKNSFTKLLAVHVIYFWQPLARYLAELQRVLTPRALCCFAFGDRSFMQQLPFTAYDFTLYDAQHVQHLLHQHGFTVEQHWQHEETGLSNTGEMVQKTLHILICRNRKDAL</sequence>
<dbReference type="SUPFAM" id="SSF53335">
    <property type="entry name" value="S-adenosyl-L-methionine-dependent methyltransferases"/>
    <property type="match status" value="1"/>
</dbReference>
<gene>
    <name evidence="2" type="ORF">L9G74_14035</name>
</gene>
<accession>A0ABT2FPJ1</accession>
<reference evidence="3" key="2">
    <citation type="submission" date="2023-07" db="EMBL/GenBank/DDBJ databases">
        <title>Shewanella mangrovi sp. nov., an acetaldehyde- degrading bacterium isolated from mangrove sediment.</title>
        <authorList>
            <person name="Liu Y."/>
        </authorList>
    </citation>
    <scope>NUCLEOTIDE SEQUENCE [LARGE SCALE GENOMIC DNA]</scope>
    <source>
        <strain evidence="3">C32</strain>
    </source>
</reference>
<dbReference type="GO" id="GO:0008168">
    <property type="term" value="F:methyltransferase activity"/>
    <property type="evidence" value="ECO:0007669"/>
    <property type="project" value="UniProtKB-KW"/>
</dbReference>
<reference evidence="2 3" key="1">
    <citation type="submission" date="2022-02" db="EMBL/GenBank/DDBJ databases">
        <authorList>
            <person name="Zhuang L."/>
        </authorList>
    </citation>
    <scope>NUCLEOTIDE SEQUENCE [LARGE SCALE GENOMIC DNA]</scope>
    <source>
        <strain evidence="2 3">C32</strain>
    </source>
</reference>
<dbReference type="Pfam" id="PF08241">
    <property type="entry name" value="Methyltransf_11"/>
    <property type="match status" value="1"/>
</dbReference>
<dbReference type="Gene3D" id="3.40.50.150">
    <property type="entry name" value="Vaccinia Virus protein VP39"/>
    <property type="match status" value="1"/>
</dbReference>